<feature type="compositionally biased region" description="Basic and acidic residues" evidence="1">
    <location>
        <begin position="31"/>
        <end position="59"/>
    </location>
</feature>
<evidence type="ECO:0000256" key="1">
    <source>
        <dbReference type="SAM" id="MobiDB-lite"/>
    </source>
</evidence>
<organism evidence="2 3">
    <name type="scientific">Caenorhabditis japonica</name>
    <dbReference type="NCBI Taxonomy" id="281687"/>
    <lineage>
        <taxon>Eukaryota</taxon>
        <taxon>Metazoa</taxon>
        <taxon>Ecdysozoa</taxon>
        <taxon>Nematoda</taxon>
        <taxon>Chromadorea</taxon>
        <taxon>Rhabditida</taxon>
        <taxon>Rhabditina</taxon>
        <taxon>Rhabditomorpha</taxon>
        <taxon>Rhabditoidea</taxon>
        <taxon>Rhabditidae</taxon>
        <taxon>Peloderinae</taxon>
        <taxon>Caenorhabditis</taxon>
    </lineage>
</organism>
<feature type="compositionally biased region" description="Basic and acidic residues" evidence="1">
    <location>
        <begin position="147"/>
        <end position="171"/>
    </location>
</feature>
<name>A0A8R1DZR9_CAEJA</name>
<reference evidence="2" key="2">
    <citation type="submission" date="2022-06" db="UniProtKB">
        <authorList>
            <consortium name="EnsemblMetazoa"/>
        </authorList>
    </citation>
    <scope>IDENTIFICATION</scope>
    <source>
        <strain evidence="2">DF5081</strain>
    </source>
</reference>
<evidence type="ECO:0000313" key="3">
    <source>
        <dbReference type="Proteomes" id="UP000005237"/>
    </source>
</evidence>
<feature type="region of interest" description="Disordered" evidence="1">
    <location>
        <begin position="84"/>
        <end position="105"/>
    </location>
</feature>
<feature type="region of interest" description="Disordered" evidence="1">
    <location>
        <begin position="144"/>
        <end position="171"/>
    </location>
</feature>
<evidence type="ECO:0000313" key="2">
    <source>
        <dbReference type="EnsemblMetazoa" id="CJA14867b.1"/>
    </source>
</evidence>
<dbReference type="Proteomes" id="UP000005237">
    <property type="component" value="Unassembled WGS sequence"/>
</dbReference>
<keyword evidence="3" id="KW-1185">Reference proteome</keyword>
<proteinExistence type="predicted"/>
<dbReference type="OMA" id="LFIPITP"/>
<dbReference type="EnsemblMetazoa" id="CJA14867b.1">
    <property type="protein sequence ID" value="CJA14867b.1"/>
    <property type="gene ID" value="WBGene00134071"/>
</dbReference>
<reference evidence="3" key="1">
    <citation type="submission" date="2010-08" db="EMBL/GenBank/DDBJ databases">
        <authorList>
            <consortium name="Caenorhabditis japonica Sequencing Consortium"/>
            <person name="Wilson R.K."/>
        </authorList>
    </citation>
    <scope>NUCLEOTIDE SEQUENCE [LARGE SCALE GENOMIC DNA]</scope>
    <source>
        <strain evidence="3">DF5081</strain>
    </source>
</reference>
<protein>
    <submittedName>
        <fullName evidence="2">Uncharacterized protein</fullName>
    </submittedName>
</protein>
<sequence>MRRNSLTSMLGEFVGFNRSPGMRLSSQSNQELDKAVKEEKRNFMEQEADRPENRKPRQRYLSEGDIRVVSSHPILVSELKKGITSKDKSAMKVSSNPSGAEEQGPVNVVLRSKNSKRKDRPTSLIERIRRKISYTKTGAIIETDEEKDLHPQHGEERVSTSFPRRRDSTRSDRLFIPITPVEAVPIRIVQVSN</sequence>
<accession>A0A8R1DZR9</accession>
<dbReference type="AlphaFoldDB" id="A0A8R1DZR9"/>
<feature type="region of interest" description="Disordered" evidence="1">
    <location>
        <begin position="15"/>
        <end position="59"/>
    </location>
</feature>